<dbReference type="InterPro" id="IPR020593">
    <property type="entry name" value="G-glutamylP_reductase_CS"/>
</dbReference>
<keyword evidence="4 7" id="KW-0521">NADP</keyword>
<comment type="caution">
    <text evidence="9">The sequence shown here is derived from an EMBL/GenBank/DDBJ whole genome shotgun (WGS) entry which is preliminary data.</text>
</comment>
<dbReference type="RefSeq" id="WP_339440517.1">
    <property type="nucleotide sequence ID" value="NZ_JBBHKQ010000001.1"/>
</dbReference>
<evidence type="ECO:0000313" key="9">
    <source>
        <dbReference type="EMBL" id="MEJ5901485.1"/>
    </source>
</evidence>
<evidence type="ECO:0000256" key="4">
    <source>
        <dbReference type="ARBA" id="ARBA00022857"/>
    </source>
</evidence>
<dbReference type="SUPFAM" id="SSF53720">
    <property type="entry name" value="ALDH-like"/>
    <property type="match status" value="1"/>
</dbReference>
<dbReference type="InterPro" id="IPR016161">
    <property type="entry name" value="Ald_DH/histidinol_DH"/>
</dbReference>
<evidence type="ECO:0000256" key="5">
    <source>
        <dbReference type="ARBA" id="ARBA00023002"/>
    </source>
</evidence>
<comment type="subcellular location">
    <subcellularLocation>
        <location evidence="7">Cytoplasm</location>
    </subcellularLocation>
</comment>
<comment type="catalytic activity">
    <reaction evidence="6 7">
        <text>L-glutamate 5-semialdehyde + phosphate + NADP(+) = L-glutamyl 5-phosphate + NADPH + H(+)</text>
        <dbReference type="Rhea" id="RHEA:19541"/>
        <dbReference type="ChEBI" id="CHEBI:15378"/>
        <dbReference type="ChEBI" id="CHEBI:43474"/>
        <dbReference type="ChEBI" id="CHEBI:57783"/>
        <dbReference type="ChEBI" id="CHEBI:58066"/>
        <dbReference type="ChEBI" id="CHEBI:58274"/>
        <dbReference type="ChEBI" id="CHEBI:58349"/>
        <dbReference type="EC" id="1.2.1.41"/>
    </reaction>
</comment>
<dbReference type="Gene3D" id="3.40.309.10">
    <property type="entry name" value="Aldehyde Dehydrogenase, Chain A, domain 2"/>
    <property type="match status" value="1"/>
</dbReference>
<dbReference type="PROSITE" id="PS01223">
    <property type="entry name" value="PROA"/>
    <property type="match status" value="1"/>
</dbReference>
<dbReference type="PANTHER" id="PTHR11063:SF8">
    <property type="entry name" value="DELTA-1-PYRROLINE-5-CARBOXYLATE SYNTHASE"/>
    <property type="match status" value="1"/>
</dbReference>
<dbReference type="PIRSF" id="PIRSF000151">
    <property type="entry name" value="GPR"/>
    <property type="match status" value="1"/>
</dbReference>
<dbReference type="InterPro" id="IPR016163">
    <property type="entry name" value="Ald_DH_C"/>
</dbReference>
<dbReference type="GO" id="GO:0055129">
    <property type="term" value="P:L-proline biosynthetic process"/>
    <property type="evidence" value="ECO:0007669"/>
    <property type="project" value="UniProtKB-UniRule"/>
</dbReference>
<gene>
    <name evidence="7" type="primary">proA</name>
    <name evidence="9" type="ORF">WIX40_15365</name>
</gene>
<reference evidence="9 10" key="1">
    <citation type="submission" date="2024-03" db="EMBL/GenBank/DDBJ databases">
        <title>Reference genomes for the five species model microbial community.</title>
        <authorList>
            <person name="Padfield D."/>
        </authorList>
    </citation>
    <scope>NUCLEOTIDE SEQUENCE [LARGE SCALE GENOMIC DNA]</scope>
    <source>
        <strain evidence="9 10">AB1</strain>
    </source>
</reference>
<evidence type="ECO:0000256" key="7">
    <source>
        <dbReference type="HAMAP-Rule" id="MF_00412"/>
    </source>
</evidence>
<dbReference type="CDD" id="cd07079">
    <property type="entry name" value="ALDH_F18-19_ProA-GPR"/>
    <property type="match status" value="1"/>
</dbReference>
<sequence>MLNKVEAGSDIAAIMAEVGRKAKAAAAPLAIAGAEQKNKALLAAADAILQSRDVILEANKLDLANAAESGMAASFVDRLTLDDKRIEAIAEGIRAIAALPDPVGAVIAEWDRPNGLHIERVRTPLGVIGVIYESRPNVTADAGALCLKAGNAVILRGGSDSAHSSAAIHKALVAGLEAGGLPADAIQIVPVTDRAAVGEMLKGLDGAIDVIVPRGGKSLVARVQSEARVPVFAHLEGICHLYVDKTAQLDMARKIAVNAKMRRTGICGSAETLLVDRAVASTHLVPILEDLAAKGCEIRGSEEVRALYPAAMAATEEDWATEYLDAIISVALVDGVDGAIRHINRYSSHHTEAIVAEDAEAVAGFFNEIDSAILLHNASTQFADGGEFGMGAEIGIATGKMHARGPVGVEQLTSFKYRVRGNGQIRS</sequence>
<evidence type="ECO:0000313" key="10">
    <source>
        <dbReference type="Proteomes" id="UP001362311"/>
    </source>
</evidence>
<dbReference type="NCBIfam" id="NF001221">
    <property type="entry name" value="PRK00197.1"/>
    <property type="match status" value="1"/>
</dbReference>
<dbReference type="GO" id="GO:0004350">
    <property type="term" value="F:glutamate-5-semialdehyde dehydrogenase activity"/>
    <property type="evidence" value="ECO:0007669"/>
    <property type="project" value="UniProtKB-UniRule"/>
</dbReference>
<dbReference type="PANTHER" id="PTHR11063">
    <property type="entry name" value="GLUTAMATE SEMIALDEHYDE DEHYDROGENASE"/>
    <property type="match status" value="1"/>
</dbReference>
<evidence type="ECO:0000256" key="2">
    <source>
        <dbReference type="ARBA" id="ARBA00022605"/>
    </source>
</evidence>
<name>A0ABD5JYC7_9HYPH</name>
<accession>A0ABD5JYC7</accession>
<comment type="pathway">
    <text evidence="1 7">Amino-acid biosynthesis; L-proline biosynthesis; L-glutamate 5-semialdehyde from L-glutamate: step 2/2.</text>
</comment>
<keyword evidence="3 7" id="KW-0641">Proline biosynthesis</keyword>
<dbReference type="InterPro" id="IPR016162">
    <property type="entry name" value="Ald_DH_N"/>
</dbReference>
<dbReference type="HAMAP" id="MF_00412">
    <property type="entry name" value="ProA"/>
    <property type="match status" value="1"/>
</dbReference>
<comment type="similarity">
    <text evidence="7">Belongs to the gamma-glutamyl phosphate reductase family.</text>
</comment>
<keyword evidence="5 7" id="KW-0560">Oxidoreductase</keyword>
<dbReference type="Gene3D" id="3.40.605.10">
    <property type="entry name" value="Aldehyde Dehydrogenase, Chain A, domain 1"/>
    <property type="match status" value="1"/>
</dbReference>
<proteinExistence type="inferred from homology"/>
<dbReference type="InterPro" id="IPR000965">
    <property type="entry name" value="GPR_dom"/>
</dbReference>
<keyword evidence="2 7" id="KW-0028">Amino-acid biosynthesis</keyword>
<dbReference type="Proteomes" id="UP001362311">
    <property type="component" value="Unassembled WGS sequence"/>
</dbReference>
<evidence type="ECO:0000259" key="8">
    <source>
        <dbReference type="Pfam" id="PF00171"/>
    </source>
</evidence>
<dbReference type="GO" id="GO:0005737">
    <property type="term" value="C:cytoplasm"/>
    <property type="evidence" value="ECO:0007669"/>
    <property type="project" value="UniProtKB-SubCell"/>
</dbReference>
<dbReference type="NCBIfam" id="TIGR00407">
    <property type="entry name" value="proA"/>
    <property type="match status" value="1"/>
</dbReference>
<dbReference type="InterPro" id="IPR012134">
    <property type="entry name" value="Glu-5-SA_DH"/>
</dbReference>
<evidence type="ECO:0000256" key="1">
    <source>
        <dbReference type="ARBA" id="ARBA00004985"/>
    </source>
</evidence>
<evidence type="ECO:0000256" key="6">
    <source>
        <dbReference type="ARBA" id="ARBA00049024"/>
    </source>
</evidence>
<protein>
    <recommendedName>
        <fullName evidence="7">Gamma-glutamyl phosphate reductase</fullName>
        <shortName evidence="7">GPR</shortName>
        <ecNumber evidence="7">1.2.1.41</ecNumber>
    </recommendedName>
    <alternativeName>
        <fullName evidence="7">Glutamate-5-semialdehyde dehydrogenase</fullName>
    </alternativeName>
    <alternativeName>
        <fullName evidence="7">Glutamyl-gamma-semialdehyde dehydrogenase</fullName>
        <shortName evidence="7">GSA dehydrogenase</shortName>
    </alternativeName>
</protein>
<dbReference type="AlphaFoldDB" id="A0ABD5JYC7"/>
<dbReference type="InterPro" id="IPR015590">
    <property type="entry name" value="Aldehyde_DH_dom"/>
</dbReference>
<feature type="domain" description="Aldehyde dehydrogenase" evidence="8">
    <location>
        <begin position="20"/>
        <end position="283"/>
    </location>
</feature>
<keyword evidence="7" id="KW-0963">Cytoplasm</keyword>
<dbReference type="EC" id="1.2.1.41" evidence="7"/>
<dbReference type="Pfam" id="PF00171">
    <property type="entry name" value="Aldedh"/>
    <property type="match status" value="1"/>
</dbReference>
<comment type="function">
    <text evidence="7">Catalyzes the NADPH-dependent reduction of L-glutamate 5-phosphate into L-glutamate 5-semialdehyde and phosphate. The product spontaneously undergoes cyclization to form 1-pyrroline-5-carboxylate.</text>
</comment>
<organism evidence="9 10">
    <name type="scientific">Ochrobactrum teleogrylli</name>
    <dbReference type="NCBI Taxonomy" id="2479765"/>
    <lineage>
        <taxon>Bacteria</taxon>
        <taxon>Pseudomonadati</taxon>
        <taxon>Pseudomonadota</taxon>
        <taxon>Alphaproteobacteria</taxon>
        <taxon>Hyphomicrobiales</taxon>
        <taxon>Brucellaceae</taxon>
        <taxon>Brucella/Ochrobactrum group</taxon>
        <taxon>Ochrobactrum</taxon>
    </lineage>
</organism>
<dbReference type="EMBL" id="JBBHKQ010000001">
    <property type="protein sequence ID" value="MEJ5901485.1"/>
    <property type="molecule type" value="Genomic_DNA"/>
</dbReference>
<evidence type="ECO:0000256" key="3">
    <source>
        <dbReference type="ARBA" id="ARBA00022650"/>
    </source>
</evidence>